<keyword evidence="1" id="KW-0732">Signal</keyword>
<dbReference type="EMBL" id="CAMXCT030001602">
    <property type="protein sequence ID" value="CAL4778841.1"/>
    <property type="molecule type" value="Genomic_DNA"/>
</dbReference>
<accession>A0A9P1CGJ8</accession>
<reference evidence="2" key="1">
    <citation type="submission" date="2022-10" db="EMBL/GenBank/DDBJ databases">
        <authorList>
            <person name="Chen Y."/>
            <person name="Dougan E. K."/>
            <person name="Chan C."/>
            <person name="Rhodes N."/>
            <person name="Thang M."/>
        </authorList>
    </citation>
    <scope>NUCLEOTIDE SEQUENCE</scope>
</reference>
<evidence type="ECO:0008006" key="5">
    <source>
        <dbReference type="Google" id="ProtNLM"/>
    </source>
</evidence>
<evidence type="ECO:0000256" key="1">
    <source>
        <dbReference type="SAM" id="SignalP"/>
    </source>
</evidence>
<name>A0A9P1CGJ8_9DINO</name>
<sequence>MSFVRVIVLLSLTYADAVRPMAAETDVDLGNQSYPDCLGNLGKCCTVKCNGKHKWVGKTVLTFSDCQRQPGAFINPHTKKPMRPGSMMLSHGDLPTTYGDYVCQEICKSSGYGPDNQAVKVYRAGGDPNEPPFCGIPMGGIAGR</sequence>
<comment type="caution">
    <text evidence="2">The sequence shown here is derived from an EMBL/GenBank/DDBJ whole genome shotgun (WGS) entry which is preliminary data.</text>
</comment>
<protein>
    <recommendedName>
        <fullName evidence="5">Secreted protein</fullName>
    </recommendedName>
</protein>
<feature type="chain" id="PRO_5043270438" description="Secreted protein" evidence="1">
    <location>
        <begin position="18"/>
        <end position="144"/>
    </location>
</feature>
<dbReference type="Proteomes" id="UP001152797">
    <property type="component" value="Unassembled WGS sequence"/>
</dbReference>
<evidence type="ECO:0000313" key="2">
    <source>
        <dbReference type="EMBL" id="CAI3991529.1"/>
    </source>
</evidence>
<proteinExistence type="predicted"/>
<dbReference type="AlphaFoldDB" id="A0A9P1CGJ8"/>
<evidence type="ECO:0000313" key="3">
    <source>
        <dbReference type="EMBL" id="CAL4778841.1"/>
    </source>
</evidence>
<gene>
    <name evidence="2" type="ORF">C1SCF055_LOCUS18428</name>
</gene>
<dbReference type="EMBL" id="CAMXCT020001602">
    <property type="protein sequence ID" value="CAL1144904.1"/>
    <property type="molecule type" value="Genomic_DNA"/>
</dbReference>
<keyword evidence="4" id="KW-1185">Reference proteome</keyword>
<evidence type="ECO:0000313" key="4">
    <source>
        <dbReference type="Proteomes" id="UP001152797"/>
    </source>
</evidence>
<organism evidence="2">
    <name type="scientific">Cladocopium goreaui</name>
    <dbReference type="NCBI Taxonomy" id="2562237"/>
    <lineage>
        <taxon>Eukaryota</taxon>
        <taxon>Sar</taxon>
        <taxon>Alveolata</taxon>
        <taxon>Dinophyceae</taxon>
        <taxon>Suessiales</taxon>
        <taxon>Symbiodiniaceae</taxon>
        <taxon>Cladocopium</taxon>
    </lineage>
</organism>
<feature type="signal peptide" evidence="1">
    <location>
        <begin position="1"/>
        <end position="17"/>
    </location>
</feature>
<dbReference type="EMBL" id="CAMXCT010001602">
    <property type="protein sequence ID" value="CAI3991529.1"/>
    <property type="molecule type" value="Genomic_DNA"/>
</dbReference>
<reference evidence="3 4" key="2">
    <citation type="submission" date="2024-05" db="EMBL/GenBank/DDBJ databases">
        <authorList>
            <person name="Chen Y."/>
            <person name="Shah S."/>
            <person name="Dougan E. K."/>
            <person name="Thang M."/>
            <person name="Chan C."/>
        </authorList>
    </citation>
    <scope>NUCLEOTIDE SEQUENCE [LARGE SCALE GENOMIC DNA]</scope>
</reference>